<evidence type="ECO:0000313" key="2">
    <source>
        <dbReference type="EMBL" id="KAE8149821.1"/>
    </source>
</evidence>
<evidence type="ECO:0000256" key="1">
    <source>
        <dbReference type="SAM" id="MobiDB-lite"/>
    </source>
</evidence>
<gene>
    <name evidence="2" type="ORF">BDV25DRAFT_140406</name>
</gene>
<evidence type="ECO:0000313" key="3">
    <source>
        <dbReference type="Proteomes" id="UP000325780"/>
    </source>
</evidence>
<reference evidence="2 3" key="1">
    <citation type="submission" date="2019-04" db="EMBL/GenBank/DDBJ databases">
        <title>Friends and foes A comparative genomics study of 23 Aspergillus species from section Flavi.</title>
        <authorList>
            <consortium name="DOE Joint Genome Institute"/>
            <person name="Kjaerbolling I."/>
            <person name="Vesth T."/>
            <person name="Frisvad J.C."/>
            <person name="Nybo J.L."/>
            <person name="Theobald S."/>
            <person name="Kildgaard S."/>
            <person name="Isbrandt T."/>
            <person name="Kuo A."/>
            <person name="Sato A."/>
            <person name="Lyhne E.K."/>
            <person name="Kogle M.E."/>
            <person name="Wiebenga A."/>
            <person name="Kun R.S."/>
            <person name="Lubbers R.J."/>
            <person name="Makela M.R."/>
            <person name="Barry K."/>
            <person name="Chovatia M."/>
            <person name="Clum A."/>
            <person name="Daum C."/>
            <person name="Haridas S."/>
            <person name="He G."/>
            <person name="LaButti K."/>
            <person name="Lipzen A."/>
            <person name="Mondo S."/>
            <person name="Riley R."/>
            <person name="Salamov A."/>
            <person name="Simmons B.A."/>
            <person name="Magnuson J.K."/>
            <person name="Henrissat B."/>
            <person name="Mortensen U.H."/>
            <person name="Larsen T.O."/>
            <person name="Devries R.P."/>
            <person name="Grigoriev I.V."/>
            <person name="Machida M."/>
            <person name="Baker S.E."/>
            <person name="Andersen M.R."/>
        </authorList>
    </citation>
    <scope>NUCLEOTIDE SEQUENCE [LARGE SCALE GENOMIC DNA]</scope>
    <source>
        <strain evidence="2 3">IBT 18842</strain>
    </source>
</reference>
<name>A0A5N6TUR4_ASPAV</name>
<feature type="compositionally biased region" description="Basic and acidic residues" evidence="1">
    <location>
        <begin position="16"/>
        <end position="34"/>
    </location>
</feature>
<feature type="region of interest" description="Disordered" evidence="1">
    <location>
        <begin position="15"/>
        <end position="38"/>
    </location>
</feature>
<dbReference type="AlphaFoldDB" id="A0A5N6TUR4"/>
<accession>A0A5N6TUR4</accession>
<proteinExistence type="predicted"/>
<protein>
    <submittedName>
        <fullName evidence="2">Uncharacterized protein</fullName>
    </submittedName>
</protein>
<sequence length="196" mass="22597">MPRHKLIAFDTSLAGERGRSEDEGDYHNTYDVRTTRPPPTLGRDALRISSEPWRRRGTSRLGRRAYGLRDSPRLRDRLIAESADPDSVIFQSEVRNHVPQRDGDSPADFAKRYVETMKAMIGRGVSILNDQCTADVVPSGFKTTDRRFFYLGPGSSATKREFREFSQWFSEVSETGQMHEVPEKWLKFEKPYPRKI</sequence>
<dbReference type="Proteomes" id="UP000325780">
    <property type="component" value="Unassembled WGS sequence"/>
</dbReference>
<dbReference type="OrthoDB" id="4337606at2759"/>
<organism evidence="2 3">
    <name type="scientific">Aspergillus avenaceus</name>
    <dbReference type="NCBI Taxonomy" id="36643"/>
    <lineage>
        <taxon>Eukaryota</taxon>
        <taxon>Fungi</taxon>
        <taxon>Dikarya</taxon>
        <taxon>Ascomycota</taxon>
        <taxon>Pezizomycotina</taxon>
        <taxon>Eurotiomycetes</taxon>
        <taxon>Eurotiomycetidae</taxon>
        <taxon>Eurotiales</taxon>
        <taxon>Aspergillaceae</taxon>
        <taxon>Aspergillus</taxon>
        <taxon>Aspergillus subgen. Circumdati</taxon>
    </lineage>
</organism>
<dbReference type="EMBL" id="ML742111">
    <property type="protein sequence ID" value="KAE8149821.1"/>
    <property type="molecule type" value="Genomic_DNA"/>
</dbReference>
<keyword evidence="3" id="KW-1185">Reference proteome</keyword>